<feature type="domain" description="Response regulatory" evidence="2">
    <location>
        <begin position="14"/>
        <end position="129"/>
    </location>
</feature>
<dbReference type="SMART" id="SM00267">
    <property type="entry name" value="GGDEF"/>
    <property type="match status" value="1"/>
</dbReference>
<dbReference type="SUPFAM" id="SSF141868">
    <property type="entry name" value="EAL domain-like"/>
    <property type="match status" value="1"/>
</dbReference>
<dbReference type="CDD" id="cd00156">
    <property type="entry name" value="REC"/>
    <property type="match status" value="1"/>
</dbReference>
<gene>
    <name evidence="5" type="ORF">WNY58_10750</name>
</gene>
<evidence type="ECO:0000259" key="2">
    <source>
        <dbReference type="PROSITE" id="PS50110"/>
    </source>
</evidence>
<evidence type="ECO:0000259" key="3">
    <source>
        <dbReference type="PROSITE" id="PS50883"/>
    </source>
</evidence>
<dbReference type="Proteomes" id="UP001449225">
    <property type="component" value="Unassembled WGS sequence"/>
</dbReference>
<dbReference type="Gene3D" id="3.30.70.270">
    <property type="match status" value="1"/>
</dbReference>
<dbReference type="PANTHER" id="PTHR33121:SF70">
    <property type="entry name" value="SIGNALING PROTEIN YKOW"/>
    <property type="match status" value="1"/>
</dbReference>
<dbReference type="Pfam" id="PF00072">
    <property type="entry name" value="Response_reg"/>
    <property type="match status" value="1"/>
</dbReference>
<protein>
    <submittedName>
        <fullName evidence="5">GGDEF domain-containing response regulator</fullName>
    </submittedName>
</protein>
<accession>A0ABU9TT29</accession>
<feature type="domain" description="GGDEF" evidence="4">
    <location>
        <begin position="173"/>
        <end position="309"/>
    </location>
</feature>
<keyword evidence="6" id="KW-1185">Reference proteome</keyword>
<dbReference type="NCBIfam" id="TIGR00254">
    <property type="entry name" value="GGDEF"/>
    <property type="match status" value="1"/>
</dbReference>
<sequence>MCSALQQLPDKHKMILLIDSRQENHNRLKSILEEYPLYQLTRCNDHVEAMMLLQQSSIDFILLSCNDSPLPCSTLISDLHQFRPHIPLIALSPHMTERQGQELIAANATDFLSNETLNTEIFLRTLRHAELTVKQNTEIQLLRHSDTLAPVGNRQFFYLTLLHKLNSLVQQGRQLALVTVDLDHFRKFNTRYGFSSGDEVVLEMGKRIQNCVSSDEVVARIGNDEFAIILDLPGTDSLLDTVKALLSKLITTLKSPYAHNLSHTQIDCSIGAVLAPEHGSEVDLLTKRSSMARMQAKQIHGCSYSIYRPGMELSNDKTAGLESEIMTALRAEQFVLFYQPRIDLRSGKIVGAEALIRWQHPTRGMIMPGDFIPLCERNGLIVPIGYWTIRQAGLHLKELKEAGIHIDRLGVNLSFRQFKDDMLVDTIKRIIKQEDIDTSVLEFELTESAIFNDENHVRECLDSLAEEGITFSLDDFGTGYSSFSLLHKLPISALKIDRSFVSHLHESSEAEEIVHSIISLAHNMKLTVVAEGVETREQLDFLIQDNCDQIQGYFYSPPVSFNDFKRMLPKPN</sequence>
<dbReference type="SMART" id="SM00052">
    <property type="entry name" value="EAL"/>
    <property type="match status" value="1"/>
</dbReference>
<dbReference type="PANTHER" id="PTHR33121">
    <property type="entry name" value="CYCLIC DI-GMP PHOSPHODIESTERASE PDEF"/>
    <property type="match status" value="1"/>
</dbReference>
<dbReference type="RefSeq" id="WP_067985040.1">
    <property type="nucleotide sequence ID" value="NZ_JBBMRA010000009.1"/>
</dbReference>
<dbReference type="PROSITE" id="PS50110">
    <property type="entry name" value="RESPONSE_REGULATORY"/>
    <property type="match status" value="1"/>
</dbReference>
<evidence type="ECO:0000259" key="4">
    <source>
        <dbReference type="PROSITE" id="PS50887"/>
    </source>
</evidence>
<comment type="caution">
    <text evidence="1">Lacks conserved residue(s) required for the propagation of feature annotation.</text>
</comment>
<dbReference type="PROSITE" id="PS50883">
    <property type="entry name" value="EAL"/>
    <property type="match status" value="1"/>
</dbReference>
<dbReference type="Pfam" id="PF00563">
    <property type="entry name" value="EAL"/>
    <property type="match status" value="1"/>
</dbReference>
<organism evidence="5 6">
    <name type="scientific">Neptuniibacter pectenicola</name>
    <dbReference type="NCBI Taxonomy" id="1806669"/>
    <lineage>
        <taxon>Bacteria</taxon>
        <taxon>Pseudomonadati</taxon>
        <taxon>Pseudomonadota</taxon>
        <taxon>Gammaproteobacteria</taxon>
        <taxon>Oceanospirillales</taxon>
        <taxon>Oceanospirillaceae</taxon>
        <taxon>Neptuniibacter</taxon>
    </lineage>
</organism>
<dbReference type="InterPro" id="IPR029787">
    <property type="entry name" value="Nucleotide_cyclase"/>
</dbReference>
<dbReference type="CDD" id="cd01949">
    <property type="entry name" value="GGDEF"/>
    <property type="match status" value="1"/>
</dbReference>
<dbReference type="InterPro" id="IPR001633">
    <property type="entry name" value="EAL_dom"/>
</dbReference>
<proteinExistence type="predicted"/>
<dbReference type="InterPro" id="IPR035919">
    <property type="entry name" value="EAL_sf"/>
</dbReference>
<dbReference type="PROSITE" id="PS50887">
    <property type="entry name" value="GGDEF"/>
    <property type="match status" value="1"/>
</dbReference>
<comment type="caution">
    <text evidence="5">The sequence shown here is derived from an EMBL/GenBank/DDBJ whole genome shotgun (WGS) entry which is preliminary data.</text>
</comment>
<dbReference type="InterPro" id="IPR000160">
    <property type="entry name" value="GGDEF_dom"/>
</dbReference>
<dbReference type="InterPro" id="IPR050706">
    <property type="entry name" value="Cyclic-di-GMP_PDE-like"/>
</dbReference>
<dbReference type="InterPro" id="IPR043128">
    <property type="entry name" value="Rev_trsase/Diguanyl_cyclase"/>
</dbReference>
<reference evidence="5 6" key="1">
    <citation type="submission" date="2024-03" db="EMBL/GenBank/DDBJ databases">
        <title>Community enrichment and isolation of bacterial strains for fucoidan degradation.</title>
        <authorList>
            <person name="Sichert A."/>
        </authorList>
    </citation>
    <scope>NUCLEOTIDE SEQUENCE [LARGE SCALE GENOMIC DNA]</scope>
    <source>
        <strain evidence="5 6">AS76</strain>
    </source>
</reference>
<name>A0ABU9TT29_9GAMM</name>
<dbReference type="InterPro" id="IPR011006">
    <property type="entry name" value="CheY-like_superfamily"/>
</dbReference>
<evidence type="ECO:0000256" key="1">
    <source>
        <dbReference type="PROSITE-ProRule" id="PRU00169"/>
    </source>
</evidence>
<dbReference type="SUPFAM" id="SSF55073">
    <property type="entry name" value="Nucleotide cyclase"/>
    <property type="match status" value="1"/>
</dbReference>
<evidence type="ECO:0000313" key="5">
    <source>
        <dbReference type="EMBL" id="MEM5536870.1"/>
    </source>
</evidence>
<dbReference type="CDD" id="cd01948">
    <property type="entry name" value="EAL"/>
    <property type="match status" value="1"/>
</dbReference>
<dbReference type="Pfam" id="PF00990">
    <property type="entry name" value="GGDEF"/>
    <property type="match status" value="1"/>
</dbReference>
<evidence type="ECO:0000313" key="6">
    <source>
        <dbReference type="Proteomes" id="UP001449225"/>
    </source>
</evidence>
<dbReference type="EMBL" id="JBBMRA010000009">
    <property type="protein sequence ID" value="MEM5536870.1"/>
    <property type="molecule type" value="Genomic_DNA"/>
</dbReference>
<dbReference type="Gene3D" id="3.20.20.450">
    <property type="entry name" value="EAL domain"/>
    <property type="match status" value="1"/>
</dbReference>
<dbReference type="SUPFAM" id="SSF52172">
    <property type="entry name" value="CheY-like"/>
    <property type="match status" value="1"/>
</dbReference>
<feature type="domain" description="EAL" evidence="3">
    <location>
        <begin position="318"/>
        <end position="572"/>
    </location>
</feature>
<dbReference type="InterPro" id="IPR001789">
    <property type="entry name" value="Sig_transdc_resp-reg_receiver"/>
</dbReference>
<dbReference type="Gene3D" id="3.40.50.2300">
    <property type="match status" value="1"/>
</dbReference>